<dbReference type="InterPro" id="IPR050095">
    <property type="entry name" value="ECF_ABC_transporter_ATP-bd"/>
</dbReference>
<dbReference type="InterPro" id="IPR003593">
    <property type="entry name" value="AAA+_ATPase"/>
</dbReference>
<evidence type="ECO:0000259" key="4">
    <source>
        <dbReference type="PROSITE" id="PS50893"/>
    </source>
</evidence>
<dbReference type="EMBL" id="JACVEW010000020">
    <property type="protein sequence ID" value="MBP0049534.1"/>
    <property type="molecule type" value="Genomic_DNA"/>
</dbReference>
<evidence type="ECO:0000313" key="6">
    <source>
        <dbReference type="Proteomes" id="UP000810171"/>
    </source>
</evidence>
<keyword evidence="1" id="KW-0813">Transport</keyword>
<sequence length="258" mass="29133">MIDIQNASVYQHQSLILDNFSLRIEHGERVALLGPNGAGKSTLLKLISRELYPVNRPDSHIRLYGSDILPLWELRKQIGFVSSDLQDDYTPYTRALDVVISGFFGSIGQHDHLRPGEDQIQQAEALLDTLGMQEYRDQMFQRLSTGQKRRLLLGRALIHQPNALIMDEPASGLDMGAAAQLLGMLRHFCQSGGSLLIATHHISEVIPEVERVILLQNGRVLADGPKHEVLRSDMLSRLYNSELTVSERHGWYHLWQTP</sequence>
<dbReference type="GO" id="GO:0005524">
    <property type="term" value="F:ATP binding"/>
    <property type="evidence" value="ECO:0007669"/>
    <property type="project" value="UniProtKB-KW"/>
</dbReference>
<keyword evidence="6" id="KW-1185">Reference proteome</keyword>
<dbReference type="RefSeq" id="WP_209288146.1">
    <property type="nucleotide sequence ID" value="NZ_JACVEW010000020.1"/>
</dbReference>
<organism evidence="5 6">
    <name type="scientific">Marinobacterium alkalitolerans</name>
    <dbReference type="NCBI Taxonomy" id="1542925"/>
    <lineage>
        <taxon>Bacteria</taxon>
        <taxon>Pseudomonadati</taxon>
        <taxon>Pseudomonadota</taxon>
        <taxon>Gammaproteobacteria</taxon>
        <taxon>Oceanospirillales</taxon>
        <taxon>Oceanospirillaceae</taxon>
        <taxon>Marinobacterium</taxon>
    </lineage>
</organism>
<dbReference type="InterPro" id="IPR003439">
    <property type="entry name" value="ABC_transporter-like_ATP-bd"/>
</dbReference>
<keyword evidence="3 5" id="KW-0067">ATP-binding</keyword>
<dbReference type="Proteomes" id="UP000810171">
    <property type="component" value="Unassembled WGS sequence"/>
</dbReference>
<keyword evidence="2" id="KW-0547">Nucleotide-binding</keyword>
<dbReference type="SMART" id="SM00382">
    <property type="entry name" value="AAA"/>
    <property type="match status" value="1"/>
</dbReference>
<dbReference type="SUPFAM" id="SSF52540">
    <property type="entry name" value="P-loop containing nucleoside triphosphate hydrolases"/>
    <property type="match status" value="1"/>
</dbReference>
<evidence type="ECO:0000256" key="1">
    <source>
        <dbReference type="ARBA" id="ARBA00022448"/>
    </source>
</evidence>
<gene>
    <name evidence="5" type="ORF">H9C73_12410</name>
</gene>
<dbReference type="PANTHER" id="PTHR43553:SF3">
    <property type="entry name" value="ABC TRANSPORTER ATP-BINDING PROTEIN MODF"/>
    <property type="match status" value="1"/>
</dbReference>
<protein>
    <submittedName>
        <fullName evidence="5">ATP-binding cassette domain-containing protein</fullName>
    </submittedName>
</protein>
<dbReference type="Gene3D" id="3.40.50.300">
    <property type="entry name" value="P-loop containing nucleotide triphosphate hydrolases"/>
    <property type="match status" value="1"/>
</dbReference>
<evidence type="ECO:0000256" key="3">
    <source>
        <dbReference type="ARBA" id="ARBA00022840"/>
    </source>
</evidence>
<evidence type="ECO:0000313" key="5">
    <source>
        <dbReference type="EMBL" id="MBP0049534.1"/>
    </source>
</evidence>
<proteinExistence type="predicted"/>
<accession>A0ABS3ZCV6</accession>
<reference evidence="5 6" key="1">
    <citation type="submission" date="2020-09" db="EMBL/GenBank/DDBJ databases">
        <authorList>
            <person name="Tanuku N.R.S."/>
        </authorList>
    </citation>
    <scope>NUCLEOTIDE SEQUENCE [LARGE SCALE GENOMIC DNA]</scope>
    <source>
        <strain evidence="5 6">AK62</strain>
    </source>
</reference>
<feature type="domain" description="ABC transporter" evidence="4">
    <location>
        <begin position="2"/>
        <end position="242"/>
    </location>
</feature>
<dbReference type="PANTHER" id="PTHR43553">
    <property type="entry name" value="HEAVY METAL TRANSPORTER"/>
    <property type="match status" value="1"/>
</dbReference>
<evidence type="ECO:0000256" key="2">
    <source>
        <dbReference type="ARBA" id="ARBA00022741"/>
    </source>
</evidence>
<dbReference type="InterPro" id="IPR027417">
    <property type="entry name" value="P-loop_NTPase"/>
</dbReference>
<dbReference type="PROSITE" id="PS50893">
    <property type="entry name" value="ABC_TRANSPORTER_2"/>
    <property type="match status" value="1"/>
</dbReference>
<name>A0ABS3ZCV6_9GAMM</name>
<comment type="caution">
    <text evidence="5">The sequence shown here is derived from an EMBL/GenBank/DDBJ whole genome shotgun (WGS) entry which is preliminary data.</text>
</comment>
<dbReference type="Pfam" id="PF00005">
    <property type="entry name" value="ABC_tran"/>
    <property type="match status" value="1"/>
</dbReference>